<organism evidence="2 3">
    <name type="scientific">Streptomyces avermitilis</name>
    <dbReference type="NCBI Taxonomy" id="33903"/>
    <lineage>
        <taxon>Bacteria</taxon>
        <taxon>Bacillati</taxon>
        <taxon>Actinomycetota</taxon>
        <taxon>Actinomycetes</taxon>
        <taxon>Kitasatosporales</taxon>
        <taxon>Streptomycetaceae</taxon>
        <taxon>Streptomyces</taxon>
    </lineage>
</organism>
<sequence length="220" mass="22991">MQDRCVHVDARQRVVGVDRRVSVAGEVFGAGGDARRLEAGDVGGRVPGHQVRVGAEGADADDGVAGVGVHVRGGRPVEIDAAFREPAAEFEGHLPGQRDVVHGAQRVIAREGGSRPHLQARDVAALLVDRHQDVVAFRAQLGGQPAQLRGRGDVPAEQSDRGEAFAQAAQQPVRSAGPGEAGLEDGEGVARQGVGTTGECRHRGRYPFTAPAVRPAAILR</sequence>
<protein>
    <submittedName>
        <fullName evidence="2">Uncharacterized protein</fullName>
    </submittedName>
</protein>
<dbReference type="EMBL" id="BJHY01000001">
    <property type="protein sequence ID" value="GDY76984.1"/>
    <property type="molecule type" value="Genomic_DNA"/>
</dbReference>
<comment type="caution">
    <text evidence="2">The sequence shown here is derived from an EMBL/GenBank/DDBJ whole genome shotgun (WGS) entry which is preliminary data.</text>
</comment>
<dbReference type="AlphaFoldDB" id="A0A4D4MYZ5"/>
<accession>A0A4D4MYZ5</accession>
<reference evidence="2 3" key="1">
    <citation type="submission" date="2019-04" db="EMBL/GenBank/DDBJ databases">
        <title>Draft genome sequences of Streptomyces avermitilis ATCC 31267.</title>
        <authorList>
            <person name="Komaki H."/>
            <person name="Tamura T."/>
            <person name="Hosoyama A."/>
        </authorList>
    </citation>
    <scope>NUCLEOTIDE SEQUENCE [LARGE SCALE GENOMIC DNA]</scope>
    <source>
        <strain evidence="2 3">ATCC 31267</strain>
    </source>
</reference>
<gene>
    <name evidence="2" type="ORF">SAV31267_064690</name>
</gene>
<name>A0A4D4MYZ5_STRAX</name>
<feature type="region of interest" description="Disordered" evidence="1">
    <location>
        <begin position="145"/>
        <end position="202"/>
    </location>
</feature>
<evidence type="ECO:0000313" key="3">
    <source>
        <dbReference type="Proteomes" id="UP000299211"/>
    </source>
</evidence>
<feature type="compositionally biased region" description="Basic and acidic residues" evidence="1">
    <location>
        <begin position="150"/>
        <end position="163"/>
    </location>
</feature>
<proteinExistence type="predicted"/>
<dbReference type="Proteomes" id="UP000299211">
    <property type="component" value="Unassembled WGS sequence"/>
</dbReference>
<evidence type="ECO:0000313" key="2">
    <source>
        <dbReference type="EMBL" id="GDY76984.1"/>
    </source>
</evidence>
<evidence type="ECO:0000256" key="1">
    <source>
        <dbReference type="SAM" id="MobiDB-lite"/>
    </source>
</evidence>